<dbReference type="EMBL" id="KF900460">
    <property type="protein sequence ID" value="AIE95764.1"/>
    <property type="molecule type" value="Genomic_DNA"/>
</dbReference>
<dbReference type="GO" id="GO:0000287">
    <property type="term" value="F:magnesium ion binding"/>
    <property type="evidence" value="ECO:0007669"/>
    <property type="project" value="InterPro"/>
</dbReference>
<dbReference type="SMART" id="SM00874">
    <property type="entry name" value="B5"/>
    <property type="match status" value="1"/>
</dbReference>
<evidence type="ECO:0000256" key="1">
    <source>
        <dbReference type="ARBA" id="ARBA00001946"/>
    </source>
</evidence>
<dbReference type="InterPro" id="IPR004531">
    <property type="entry name" value="Phe-tRNA-synth_IIc_bsu_arc_euk"/>
</dbReference>
<evidence type="ECO:0000256" key="11">
    <source>
        <dbReference type="ARBA" id="ARBA00022917"/>
    </source>
</evidence>
<dbReference type="PROSITE" id="PS51483">
    <property type="entry name" value="B5"/>
    <property type="match status" value="1"/>
</dbReference>
<dbReference type="InterPro" id="IPR041616">
    <property type="entry name" value="PheRS_beta_core"/>
</dbReference>
<dbReference type="InterPro" id="IPR009061">
    <property type="entry name" value="DNA-bd_dom_put_sf"/>
</dbReference>
<evidence type="ECO:0000313" key="14">
    <source>
        <dbReference type="EMBL" id="AIE95764.1"/>
    </source>
</evidence>
<comment type="similarity">
    <text evidence="3">Belongs to the phenylalanyl-tRNA synthetase beta subunit family. Type 2 subfamily.</text>
</comment>
<keyword evidence="7" id="KW-0479">Metal-binding</keyword>
<dbReference type="Pfam" id="PF17759">
    <property type="entry name" value="tRNA_synthFbeta"/>
    <property type="match status" value="1"/>
</dbReference>
<evidence type="ECO:0000256" key="12">
    <source>
        <dbReference type="ARBA" id="ARBA00023146"/>
    </source>
</evidence>
<dbReference type="InterPro" id="IPR005147">
    <property type="entry name" value="tRNA_synthase_B5-dom"/>
</dbReference>
<organism evidence="14">
    <name type="scientific">uncultured marine group II/III euryarchaeote AD1000_70_A02</name>
    <dbReference type="NCBI Taxonomy" id="1457802"/>
    <lineage>
        <taxon>Archaea</taxon>
        <taxon>Methanobacteriati</taxon>
        <taxon>Methanobacteriota</taxon>
        <taxon>environmental samples</taxon>
    </lineage>
</organism>
<dbReference type="InterPro" id="IPR045060">
    <property type="entry name" value="Phe-tRNA-ligase_IIc_bsu"/>
</dbReference>
<dbReference type="InterPro" id="IPR045864">
    <property type="entry name" value="aa-tRNA-synth_II/BPL/LPL"/>
</dbReference>
<reference evidence="14" key="1">
    <citation type="journal article" date="2014" name="Genome Biol. Evol.">
        <title>Pangenome evidence for extensive interdomain horizontal transfer affecting lineage core and shell genes in uncultured planktonic thaumarchaeota and euryarchaeota.</title>
        <authorList>
            <person name="Deschamps P."/>
            <person name="Zivanovic Y."/>
            <person name="Moreira D."/>
            <person name="Rodriguez-Valera F."/>
            <person name="Lopez-Garcia P."/>
        </authorList>
    </citation>
    <scope>NUCLEOTIDE SEQUENCE</scope>
</reference>
<evidence type="ECO:0000256" key="7">
    <source>
        <dbReference type="ARBA" id="ARBA00022723"/>
    </source>
</evidence>
<comment type="subcellular location">
    <subcellularLocation>
        <location evidence="2">Cytoplasm</location>
    </subcellularLocation>
</comment>
<evidence type="ECO:0000256" key="6">
    <source>
        <dbReference type="ARBA" id="ARBA00022598"/>
    </source>
</evidence>
<dbReference type="AlphaFoldDB" id="A0A075FWX7"/>
<dbReference type="GO" id="GO:0003723">
    <property type="term" value="F:RNA binding"/>
    <property type="evidence" value="ECO:0007669"/>
    <property type="project" value="InterPro"/>
</dbReference>
<dbReference type="PANTHER" id="PTHR10947:SF0">
    <property type="entry name" value="PHENYLALANINE--TRNA LIGASE BETA SUBUNIT"/>
    <property type="match status" value="1"/>
</dbReference>
<dbReference type="GO" id="GO:0009328">
    <property type="term" value="C:phenylalanine-tRNA ligase complex"/>
    <property type="evidence" value="ECO:0007669"/>
    <property type="project" value="TreeGrafter"/>
</dbReference>
<gene>
    <name evidence="14" type="primary">FARSB</name>
    <name evidence="14" type="synonym">pheT</name>
</gene>
<keyword evidence="9" id="KW-0067">ATP-binding</keyword>
<name>A0A075FWX7_9EURY</name>
<keyword evidence="11" id="KW-0648">Protein biosynthesis</keyword>
<proteinExistence type="inferred from homology"/>
<dbReference type="GO" id="GO:0005524">
    <property type="term" value="F:ATP binding"/>
    <property type="evidence" value="ECO:0007669"/>
    <property type="project" value="UniProtKB-KW"/>
</dbReference>
<sequence length="584" mass="64291">MPTLNLQHSLLRHIQGINGSEHSADMWSNWLPSLGCPVEGNDDDVIEVEVFPDRPDLLSHESLARAVRSFSGSALESPSIEVGDSATEMVVDPSLEQVRPVIMAAIVRGVDTGSTDSEKDDFIQSLMDHQEKLHLTLGRKRRFASIGVHDLSTISAPFKVVTVPESHSFVPLMMTEEMTIREILEEHPKGVEYAHLMDGLQSFPVILDSNDDILSFPPIINGDHTTITETTTDFFIDVTGWDQRACEACLMLVCLSLHERGGSIESVRVTGWDGETRVTPRGDAVRHRVPERLIGKVLGLDLGSDEIAGALVKMGGRLIESRTVTDGVNKAERWADCAVGEREHMVEMPRWRSDIMHPVDIVEDIAIGYGYENMPENLSETHMDAIPLQSSHLERRVRASLRSLGIQETLGLTLSNERDQFERVRWPERGSKSVISNPITVEHTILRQYVLPSLLGLLAANRHHELPQRVYELGEVVRDSGNSKRVAWACAEVGGGFTASKGVAQALLRDLGAEMSEVAFEPTGDSHGPWITGRGARVMASGTEIGQFGEIDPAVSHEFGLRSPIHAGEFDVEAVGRLSTRAVL</sequence>
<evidence type="ECO:0000256" key="9">
    <source>
        <dbReference type="ARBA" id="ARBA00022840"/>
    </source>
</evidence>
<dbReference type="Gene3D" id="3.30.930.10">
    <property type="entry name" value="Bira Bifunctional Protein, Domain 2"/>
    <property type="match status" value="1"/>
</dbReference>
<evidence type="ECO:0000256" key="2">
    <source>
        <dbReference type="ARBA" id="ARBA00004496"/>
    </source>
</evidence>
<dbReference type="InterPro" id="IPR005146">
    <property type="entry name" value="B3/B4_tRNA-bd"/>
</dbReference>
<keyword evidence="8" id="KW-0547">Nucleotide-binding</keyword>
<feature type="domain" description="B5" evidence="13">
    <location>
        <begin position="278"/>
        <end position="376"/>
    </location>
</feature>
<evidence type="ECO:0000256" key="8">
    <source>
        <dbReference type="ARBA" id="ARBA00022741"/>
    </source>
</evidence>
<dbReference type="PANTHER" id="PTHR10947">
    <property type="entry name" value="PHENYLALANYL-TRNA SYNTHETASE BETA CHAIN AND LEUCINE-RICH REPEAT-CONTAINING PROTEIN 47"/>
    <property type="match status" value="1"/>
</dbReference>
<dbReference type="Pfam" id="PF03483">
    <property type="entry name" value="B3_4"/>
    <property type="match status" value="1"/>
</dbReference>
<dbReference type="Pfam" id="PF03484">
    <property type="entry name" value="B5"/>
    <property type="match status" value="1"/>
</dbReference>
<dbReference type="EC" id="6.1.1.20" evidence="4"/>
<protein>
    <recommendedName>
        <fullName evidence="4">phenylalanine--tRNA ligase</fullName>
        <ecNumber evidence="4">6.1.1.20</ecNumber>
    </recommendedName>
</protein>
<evidence type="ECO:0000256" key="4">
    <source>
        <dbReference type="ARBA" id="ARBA00012814"/>
    </source>
</evidence>
<keyword evidence="5" id="KW-0963">Cytoplasm</keyword>
<dbReference type="SUPFAM" id="SSF55681">
    <property type="entry name" value="Class II aaRS and biotin synthetases"/>
    <property type="match status" value="1"/>
</dbReference>
<evidence type="ECO:0000256" key="5">
    <source>
        <dbReference type="ARBA" id="ARBA00022490"/>
    </source>
</evidence>
<dbReference type="SUPFAM" id="SSF46955">
    <property type="entry name" value="Putative DNA-binding domain"/>
    <property type="match status" value="2"/>
</dbReference>
<keyword evidence="10" id="KW-0460">Magnesium</keyword>
<evidence type="ECO:0000259" key="13">
    <source>
        <dbReference type="PROSITE" id="PS51483"/>
    </source>
</evidence>
<dbReference type="InterPro" id="IPR020825">
    <property type="entry name" value="Phe-tRNA_synthase-like_B3/B4"/>
</dbReference>
<dbReference type="Gene3D" id="3.30.56.10">
    <property type="match status" value="2"/>
</dbReference>
<dbReference type="GO" id="GO:0006432">
    <property type="term" value="P:phenylalanyl-tRNA aminoacylation"/>
    <property type="evidence" value="ECO:0007669"/>
    <property type="project" value="InterPro"/>
</dbReference>
<keyword evidence="6 14" id="KW-0436">Ligase</keyword>
<comment type="cofactor">
    <cofactor evidence="1">
        <name>Mg(2+)</name>
        <dbReference type="ChEBI" id="CHEBI:18420"/>
    </cofactor>
</comment>
<accession>A0A075FWX7</accession>
<evidence type="ECO:0000256" key="10">
    <source>
        <dbReference type="ARBA" id="ARBA00022842"/>
    </source>
</evidence>
<dbReference type="NCBIfam" id="TIGR00471">
    <property type="entry name" value="pheT_arch"/>
    <property type="match status" value="1"/>
</dbReference>
<dbReference type="SMART" id="SM00873">
    <property type="entry name" value="B3_4"/>
    <property type="match status" value="1"/>
</dbReference>
<keyword evidence="12 14" id="KW-0030">Aminoacyl-tRNA synthetase</keyword>
<dbReference type="CDD" id="cd00769">
    <property type="entry name" value="PheRS_beta_core"/>
    <property type="match status" value="1"/>
</dbReference>
<evidence type="ECO:0000256" key="3">
    <source>
        <dbReference type="ARBA" id="ARBA00007438"/>
    </source>
</evidence>
<dbReference type="GO" id="GO:0004826">
    <property type="term" value="F:phenylalanine-tRNA ligase activity"/>
    <property type="evidence" value="ECO:0007669"/>
    <property type="project" value="UniProtKB-EC"/>
</dbReference>
<dbReference type="Gene3D" id="3.50.40.10">
    <property type="entry name" value="Phenylalanyl-trna Synthetase, Chain B, domain 3"/>
    <property type="match status" value="1"/>
</dbReference>